<sequence length="429" mass="49305">MSQTVFKGVPATDPAATAALWARVRSAMSPITRVMVNSEDNNRGAGGRGGRRGRRGRGGDHSRRKQVDVGQHESKKRKRNVQQDESENELASIAVSQSAALMANNIIQTKIMAQSGLLEDFVLRPRRIVKGRDEFRKNAYSHFGTAPPPGGDYTAIDGLDATQIWLSLSNDQVEEIIEEYRCMKYRRLCEAEYAFFATETFLRRQRRFLQTPTDRKWRAERMIQLFAPPTEWSYWIAPPSFEKCPEFKFDLRPDCCYWLSLAGFNSVYRSELRDAVYIQDEDWITCPYFTIEFKKHGQSIEQATRQACAAASIPLYNRYRLKQEALEVETKEWTDSDRAEMKHYILTFVGTQYDIWVLRARFSEDSSTWDGCSMVNICKSSCTSSVGVRRLESWINEIHRWGLSRHAAGCQTDAKTILNDNEIDTSMID</sequence>
<dbReference type="EMBL" id="KN847476">
    <property type="protein sequence ID" value="KIX08552.1"/>
    <property type="molecule type" value="Genomic_DNA"/>
</dbReference>
<name>A0A0D2G245_9EURO</name>
<dbReference type="AlphaFoldDB" id="A0A0D2G245"/>
<gene>
    <name evidence="2" type="ORF">Z518_03208</name>
</gene>
<evidence type="ECO:0000313" key="3">
    <source>
        <dbReference type="Proteomes" id="UP000053617"/>
    </source>
</evidence>
<dbReference type="HOGENOM" id="CLU_046320_1_0_1"/>
<dbReference type="Proteomes" id="UP000053617">
    <property type="component" value="Unassembled WGS sequence"/>
</dbReference>
<accession>A0A0D2G245</accession>
<keyword evidence="3" id="KW-1185">Reference proteome</keyword>
<protein>
    <submittedName>
        <fullName evidence="2">Rhinocladiella mackenziei CBS 650.93 unplaced genomic scaffold supercont1.2, whole genome shotgun sequence</fullName>
    </submittedName>
</protein>
<dbReference type="VEuPathDB" id="FungiDB:Z518_03208"/>
<evidence type="ECO:0000313" key="2">
    <source>
        <dbReference type="EMBL" id="KIX08552.1"/>
    </source>
</evidence>
<reference evidence="2 3" key="1">
    <citation type="submission" date="2015-01" db="EMBL/GenBank/DDBJ databases">
        <title>The Genome Sequence of Rhinocladiella mackenzie CBS 650.93.</title>
        <authorList>
            <consortium name="The Broad Institute Genomics Platform"/>
            <person name="Cuomo C."/>
            <person name="de Hoog S."/>
            <person name="Gorbushina A."/>
            <person name="Stielow B."/>
            <person name="Teixiera M."/>
            <person name="Abouelleil A."/>
            <person name="Chapman S.B."/>
            <person name="Priest M."/>
            <person name="Young S.K."/>
            <person name="Wortman J."/>
            <person name="Nusbaum C."/>
            <person name="Birren B."/>
        </authorList>
    </citation>
    <scope>NUCLEOTIDE SEQUENCE [LARGE SCALE GENOMIC DNA]</scope>
    <source>
        <strain evidence="2 3">CBS 650.93</strain>
    </source>
</reference>
<feature type="compositionally biased region" description="Basic and acidic residues" evidence="1">
    <location>
        <begin position="57"/>
        <end position="73"/>
    </location>
</feature>
<evidence type="ECO:0000256" key="1">
    <source>
        <dbReference type="SAM" id="MobiDB-lite"/>
    </source>
</evidence>
<feature type="region of interest" description="Disordered" evidence="1">
    <location>
        <begin position="33"/>
        <end position="88"/>
    </location>
</feature>
<dbReference type="GeneID" id="25291279"/>
<dbReference type="RefSeq" id="XP_013275688.1">
    <property type="nucleotide sequence ID" value="XM_013420234.1"/>
</dbReference>
<organism evidence="2 3">
    <name type="scientific">Rhinocladiella mackenziei CBS 650.93</name>
    <dbReference type="NCBI Taxonomy" id="1442369"/>
    <lineage>
        <taxon>Eukaryota</taxon>
        <taxon>Fungi</taxon>
        <taxon>Dikarya</taxon>
        <taxon>Ascomycota</taxon>
        <taxon>Pezizomycotina</taxon>
        <taxon>Eurotiomycetes</taxon>
        <taxon>Chaetothyriomycetidae</taxon>
        <taxon>Chaetothyriales</taxon>
        <taxon>Herpotrichiellaceae</taxon>
        <taxon>Rhinocladiella</taxon>
    </lineage>
</organism>
<dbReference type="OrthoDB" id="5426911at2759"/>
<proteinExistence type="predicted"/>